<dbReference type="InterPro" id="IPR018062">
    <property type="entry name" value="HTH_AraC-typ_CS"/>
</dbReference>
<dbReference type="OrthoDB" id="110167at2"/>
<evidence type="ECO:0000256" key="3">
    <source>
        <dbReference type="ARBA" id="ARBA00023163"/>
    </source>
</evidence>
<evidence type="ECO:0000256" key="4">
    <source>
        <dbReference type="SAM" id="MobiDB-lite"/>
    </source>
</evidence>
<evidence type="ECO:0000256" key="2">
    <source>
        <dbReference type="ARBA" id="ARBA00023125"/>
    </source>
</evidence>
<dbReference type="AlphaFoldDB" id="A0A327L023"/>
<keyword evidence="7" id="KW-1185">Reference proteome</keyword>
<comment type="caution">
    <text evidence="6">The sequence shown here is derived from an EMBL/GenBank/DDBJ whole genome shotgun (WGS) entry which is preliminary data.</text>
</comment>
<dbReference type="PROSITE" id="PS01124">
    <property type="entry name" value="HTH_ARAC_FAMILY_2"/>
    <property type="match status" value="1"/>
</dbReference>
<dbReference type="PANTHER" id="PTHR46796">
    <property type="entry name" value="HTH-TYPE TRANSCRIPTIONAL ACTIVATOR RHAS-RELATED"/>
    <property type="match status" value="1"/>
</dbReference>
<organism evidence="6 7">
    <name type="scientific">Rhodoplanes roseus</name>
    <dbReference type="NCBI Taxonomy" id="29409"/>
    <lineage>
        <taxon>Bacteria</taxon>
        <taxon>Pseudomonadati</taxon>
        <taxon>Pseudomonadota</taxon>
        <taxon>Alphaproteobacteria</taxon>
        <taxon>Hyphomicrobiales</taxon>
        <taxon>Nitrobacteraceae</taxon>
        <taxon>Rhodoplanes</taxon>
    </lineage>
</organism>
<feature type="region of interest" description="Disordered" evidence="4">
    <location>
        <begin position="1"/>
        <end position="36"/>
    </location>
</feature>
<name>A0A327L023_9BRAD</name>
<reference evidence="6 7" key="1">
    <citation type="submission" date="2017-07" db="EMBL/GenBank/DDBJ databases">
        <title>Draft Genome Sequences of Select Purple Nonsulfur Bacteria.</title>
        <authorList>
            <person name="Lasarre B."/>
            <person name="Mckinlay J.B."/>
        </authorList>
    </citation>
    <scope>NUCLEOTIDE SEQUENCE [LARGE SCALE GENOMIC DNA]</scope>
    <source>
        <strain evidence="6 7">DSM 5909</strain>
    </source>
</reference>
<dbReference type="PROSITE" id="PS00041">
    <property type="entry name" value="HTH_ARAC_FAMILY_1"/>
    <property type="match status" value="1"/>
</dbReference>
<sequence length="236" mass="25453">MRVAPSTIPIAAGAHQDGGMPIGSIGRRSKPDAGDPMLLDVRTTTPPPCVLGDDVERLARARLSTLLTEVRAVVSQDPGRAIDALDRVAALLDSDDTVMSSPERAAEAAPRGGLAPWQARKVRRYMEANLASPVTLQVLATVGRLSTSHFARAFRASFGEPPHAYLMRLRVERACVLMVSTDEPLARIALDCGLADQSHLTRLFRRFVGTSPSTWRRARMARPMPRRGGTQAAVAA</sequence>
<keyword evidence="2" id="KW-0238">DNA-binding</keyword>
<evidence type="ECO:0000259" key="5">
    <source>
        <dbReference type="PROSITE" id="PS01124"/>
    </source>
</evidence>
<evidence type="ECO:0000256" key="1">
    <source>
        <dbReference type="ARBA" id="ARBA00023015"/>
    </source>
</evidence>
<dbReference type="GO" id="GO:0043565">
    <property type="term" value="F:sequence-specific DNA binding"/>
    <property type="evidence" value="ECO:0007669"/>
    <property type="project" value="InterPro"/>
</dbReference>
<protein>
    <recommendedName>
        <fullName evidence="5">HTH araC/xylS-type domain-containing protein</fullName>
    </recommendedName>
</protein>
<keyword evidence="1" id="KW-0805">Transcription regulation</keyword>
<dbReference type="SUPFAM" id="SSF46689">
    <property type="entry name" value="Homeodomain-like"/>
    <property type="match status" value="2"/>
</dbReference>
<dbReference type="Gene3D" id="1.10.10.60">
    <property type="entry name" value="Homeodomain-like"/>
    <property type="match status" value="1"/>
</dbReference>
<dbReference type="Proteomes" id="UP000249130">
    <property type="component" value="Unassembled WGS sequence"/>
</dbReference>
<dbReference type="InterPro" id="IPR018060">
    <property type="entry name" value="HTH_AraC"/>
</dbReference>
<dbReference type="InterPro" id="IPR009057">
    <property type="entry name" value="Homeodomain-like_sf"/>
</dbReference>
<gene>
    <name evidence="6" type="ORF">CH341_08855</name>
</gene>
<dbReference type="SMART" id="SM00342">
    <property type="entry name" value="HTH_ARAC"/>
    <property type="match status" value="1"/>
</dbReference>
<evidence type="ECO:0000313" key="7">
    <source>
        <dbReference type="Proteomes" id="UP000249130"/>
    </source>
</evidence>
<dbReference type="GO" id="GO:0003700">
    <property type="term" value="F:DNA-binding transcription factor activity"/>
    <property type="evidence" value="ECO:0007669"/>
    <property type="project" value="InterPro"/>
</dbReference>
<keyword evidence="3" id="KW-0804">Transcription</keyword>
<dbReference type="EMBL" id="NPEX01000043">
    <property type="protein sequence ID" value="RAI44480.1"/>
    <property type="molecule type" value="Genomic_DNA"/>
</dbReference>
<dbReference type="Pfam" id="PF12833">
    <property type="entry name" value="HTH_18"/>
    <property type="match status" value="1"/>
</dbReference>
<proteinExistence type="predicted"/>
<feature type="domain" description="HTH araC/xylS-type" evidence="5">
    <location>
        <begin position="120"/>
        <end position="218"/>
    </location>
</feature>
<dbReference type="PANTHER" id="PTHR46796:SF14">
    <property type="entry name" value="TRANSCRIPTIONAL REGULATORY PROTEIN"/>
    <property type="match status" value="1"/>
</dbReference>
<evidence type="ECO:0000313" key="6">
    <source>
        <dbReference type="EMBL" id="RAI44480.1"/>
    </source>
</evidence>
<dbReference type="InterPro" id="IPR050204">
    <property type="entry name" value="AraC_XylS_family_regulators"/>
</dbReference>
<accession>A0A327L023</accession>